<dbReference type="InterPro" id="IPR003661">
    <property type="entry name" value="HisK_dim/P_dom"/>
</dbReference>
<dbReference type="PANTHER" id="PTHR43711">
    <property type="entry name" value="TWO-COMPONENT HISTIDINE KINASE"/>
    <property type="match status" value="1"/>
</dbReference>
<dbReference type="EMBL" id="BOPG01000001">
    <property type="protein sequence ID" value="GIJ52493.1"/>
    <property type="molecule type" value="Genomic_DNA"/>
</dbReference>
<evidence type="ECO:0000256" key="7">
    <source>
        <dbReference type="ARBA" id="ARBA00023012"/>
    </source>
</evidence>
<dbReference type="PRINTS" id="PR00344">
    <property type="entry name" value="BCTRLSENSOR"/>
</dbReference>
<dbReference type="AlphaFoldDB" id="A0A8J3YZM9"/>
<dbReference type="NCBIfam" id="TIGR00229">
    <property type="entry name" value="sensory_box"/>
    <property type="match status" value="2"/>
</dbReference>
<dbReference type="InterPro" id="IPR004358">
    <property type="entry name" value="Sig_transdc_His_kin-like_C"/>
</dbReference>
<protein>
    <recommendedName>
        <fullName evidence="3">histidine kinase</fullName>
        <ecNumber evidence="3">2.7.13.3</ecNumber>
    </recommendedName>
</protein>
<keyword evidence="5" id="KW-0808">Transferase</keyword>
<dbReference type="InterPro" id="IPR035965">
    <property type="entry name" value="PAS-like_dom_sf"/>
</dbReference>
<evidence type="ECO:0000256" key="6">
    <source>
        <dbReference type="ARBA" id="ARBA00022777"/>
    </source>
</evidence>
<keyword evidence="6" id="KW-0418">Kinase</keyword>
<accession>A0A8J3YZM9</accession>
<evidence type="ECO:0000256" key="5">
    <source>
        <dbReference type="ARBA" id="ARBA00022679"/>
    </source>
</evidence>
<dbReference type="SMART" id="SM00387">
    <property type="entry name" value="HATPase_c"/>
    <property type="match status" value="1"/>
</dbReference>
<dbReference type="GO" id="GO:0005886">
    <property type="term" value="C:plasma membrane"/>
    <property type="evidence" value="ECO:0007669"/>
    <property type="project" value="UniProtKB-SubCell"/>
</dbReference>
<dbReference type="Gene3D" id="1.10.287.130">
    <property type="match status" value="1"/>
</dbReference>
<feature type="domain" description="PAS" evidence="9">
    <location>
        <begin position="249"/>
        <end position="286"/>
    </location>
</feature>
<reference evidence="10" key="1">
    <citation type="submission" date="2021-01" db="EMBL/GenBank/DDBJ databases">
        <title>Whole genome shotgun sequence of Virgisporangium aurantiacum NBRC 16421.</title>
        <authorList>
            <person name="Komaki H."/>
            <person name="Tamura T."/>
        </authorList>
    </citation>
    <scope>NUCLEOTIDE SEQUENCE</scope>
    <source>
        <strain evidence="10">NBRC 16421</strain>
    </source>
</reference>
<dbReference type="PROSITE" id="PS50109">
    <property type="entry name" value="HIS_KIN"/>
    <property type="match status" value="1"/>
</dbReference>
<sequence length="625" mass="66685">MRGDTDHGSAAELVAPAATELIDRAERATTMVEVQALLPDVRQLPGVRGAGFTLAGRPGAGGRPELTASRPVGPLEWRQTLRADLSDPEAHRLARGALDAIVDAAGRALRLPCRAVPEHPGPPVGLHGVLSRNARALIVVIDPAHGWTPLSESFGSLLGYDRESPPTDNLLDLIHPEDRPDAIGTFIAACAGETPPSSVDLRIRTAAGNWRRFEFAVRSFVDVPDAGVVAYFGLDVTTQRAAERALRVERGRLLSLVETLRDGILLIDEDQRVTVANSAFRRILGMADPVQVGGERGWPRLLAKLQPLFGAGVTDAVRLRDIVAARRAVMGEEVELADGRVVELDFVPLESEGGHRGTLMHLRDVTSKVAVRRGLEERNRGLAEAAALNNQFVATVAHELRGPLSSVVAFGHLLGDASSGLLNDEQRQYLDVIDRNANRLLRLIEDLLLLSRLEARTLHLRPAPVRLPDLVRTAVTERLPAAENAGLRLVVETHDGPELTCDETRLHQVIDNLLNNALKFTPAGGSVTVRAQPVSTGWQLSVGDTGVGIPAAELARVFSAFFRGSNTAAGGQPTPPGTGLGLVVSRAIVELHGGTIQVASTEGAGTTVTVTLPTRPARRTHGGSS</sequence>
<dbReference type="InterPro" id="IPR003594">
    <property type="entry name" value="HATPase_dom"/>
</dbReference>
<dbReference type="SUPFAM" id="SSF47384">
    <property type="entry name" value="Homodimeric domain of signal transducing histidine kinase"/>
    <property type="match status" value="1"/>
</dbReference>
<dbReference type="InterPro" id="IPR050736">
    <property type="entry name" value="Sensor_HK_Regulatory"/>
</dbReference>
<dbReference type="RefSeq" id="WP_203985455.1">
    <property type="nucleotide sequence ID" value="NZ_BOPG01000001.1"/>
</dbReference>
<dbReference type="CDD" id="cd00075">
    <property type="entry name" value="HATPase"/>
    <property type="match status" value="1"/>
</dbReference>
<evidence type="ECO:0000256" key="3">
    <source>
        <dbReference type="ARBA" id="ARBA00012438"/>
    </source>
</evidence>
<dbReference type="GO" id="GO:0000155">
    <property type="term" value="F:phosphorelay sensor kinase activity"/>
    <property type="evidence" value="ECO:0007669"/>
    <property type="project" value="InterPro"/>
</dbReference>
<dbReference type="Pfam" id="PF08448">
    <property type="entry name" value="PAS_4"/>
    <property type="match status" value="1"/>
</dbReference>
<dbReference type="Gene3D" id="3.30.565.10">
    <property type="entry name" value="Histidine kinase-like ATPase, C-terminal domain"/>
    <property type="match status" value="1"/>
</dbReference>
<gene>
    <name evidence="10" type="ORF">Vau01_000090</name>
</gene>
<dbReference type="FunFam" id="3.30.565.10:FF:000006">
    <property type="entry name" value="Sensor histidine kinase WalK"/>
    <property type="match status" value="1"/>
</dbReference>
<comment type="catalytic activity">
    <reaction evidence="1">
        <text>ATP + protein L-histidine = ADP + protein N-phospho-L-histidine.</text>
        <dbReference type="EC" id="2.7.13.3"/>
    </reaction>
</comment>
<dbReference type="InterPro" id="IPR036890">
    <property type="entry name" value="HATPase_C_sf"/>
</dbReference>
<dbReference type="EC" id="2.7.13.3" evidence="3"/>
<evidence type="ECO:0000256" key="1">
    <source>
        <dbReference type="ARBA" id="ARBA00000085"/>
    </source>
</evidence>
<dbReference type="SMART" id="SM00388">
    <property type="entry name" value="HisKA"/>
    <property type="match status" value="1"/>
</dbReference>
<comment type="caution">
    <text evidence="10">The sequence shown here is derived from an EMBL/GenBank/DDBJ whole genome shotgun (WGS) entry which is preliminary data.</text>
</comment>
<proteinExistence type="predicted"/>
<evidence type="ECO:0000313" key="11">
    <source>
        <dbReference type="Proteomes" id="UP000612585"/>
    </source>
</evidence>
<dbReference type="Pfam" id="PF00512">
    <property type="entry name" value="HisKA"/>
    <property type="match status" value="1"/>
</dbReference>
<dbReference type="PANTHER" id="PTHR43711:SF1">
    <property type="entry name" value="HISTIDINE KINASE 1"/>
    <property type="match status" value="1"/>
</dbReference>
<evidence type="ECO:0000256" key="4">
    <source>
        <dbReference type="ARBA" id="ARBA00022553"/>
    </source>
</evidence>
<dbReference type="Pfam" id="PF08447">
    <property type="entry name" value="PAS_3"/>
    <property type="match status" value="1"/>
</dbReference>
<comment type="subcellular location">
    <subcellularLocation>
        <location evidence="2">Cell membrane</location>
    </subcellularLocation>
</comment>
<dbReference type="InterPro" id="IPR005467">
    <property type="entry name" value="His_kinase_dom"/>
</dbReference>
<dbReference type="Proteomes" id="UP000612585">
    <property type="component" value="Unassembled WGS sequence"/>
</dbReference>
<evidence type="ECO:0000259" key="9">
    <source>
        <dbReference type="PROSITE" id="PS50112"/>
    </source>
</evidence>
<dbReference type="InterPro" id="IPR013655">
    <property type="entry name" value="PAS_fold_3"/>
</dbReference>
<evidence type="ECO:0000313" key="10">
    <source>
        <dbReference type="EMBL" id="GIJ52493.1"/>
    </source>
</evidence>
<dbReference type="PROSITE" id="PS50112">
    <property type="entry name" value="PAS"/>
    <property type="match status" value="1"/>
</dbReference>
<dbReference type="SUPFAM" id="SSF55874">
    <property type="entry name" value="ATPase domain of HSP90 chaperone/DNA topoisomerase II/histidine kinase"/>
    <property type="match status" value="1"/>
</dbReference>
<dbReference type="SMART" id="SM00091">
    <property type="entry name" value="PAS"/>
    <property type="match status" value="2"/>
</dbReference>
<evidence type="ECO:0000259" key="8">
    <source>
        <dbReference type="PROSITE" id="PS50109"/>
    </source>
</evidence>
<dbReference type="SUPFAM" id="SSF55785">
    <property type="entry name" value="PYP-like sensor domain (PAS domain)"/>
    <property type="match status" value="2"/>
</dbReference>
<keyword evidence="11" id="KW-1185">Reference proteome</keyword>
<dbReference type="CDD" id="cd00130">
    <property type="entry name" value="PAS"/>
    <property type="match status" value="1"/>
</dbReference>
<dbReference type="InterPro" id="IPR036097">
    <property type="entry name" value="HisK_dim/P_sf"/>
</dbReference>
<dbReference type="CDD" id="cd00082">
    <property type="entry name" value="HisKA"/>
    <property type="match status" value="1"/>
</dbReference>
<evidence type="ECO:0000256" key="2">
    <source>
        <dbReference type="ARBA" id="ARBA00004236"/>
    </source>
</evidence>
<feature type="domain" description="Histidine kinase" evidence="8">
    <location>
        <begin position="395"/>
        <end position="616"/>
    </location>
</feature>
<dbReference type="InterPro" id="IPR013656">
    <property type="entry name" value="PAS_4"/>
</dbReference>
<dbReference type="Gene3D" id="3.30.450.20">
    <property type="entry name" value="PAS domain"/>
    <property type="match status" value="2"/>
</dbReference>
<dbReference type="Pfam" id="PF02518">
    <property type="entry name" value="HATPase_c"/>
    <property type="match status" value="1"/>
</dbReference>
<dbReference type="InterPro" id="IPR000014">
    <property type="entry name" value="PAS"/>
</dbReference>
<organism evidence="10 11">
    <name type="scientific">Virgisporangium aurantiacum</name>
    <dbReference type="NCBI Taxonomy" id="175570"/>
    <lineage>
        <taxon>Bacteria</taxon>
        <taxon>Bacillati</taxon>
        <taxon>Actinomycetota</taxon>
        <taxon>Actinomycetes</taxon>
        <taxon>Micromonosporales</taxon>
        <taxon>Micromonosporaceae</taxon>
        <taxon>Virgisporangium</taxon>
    </lineage>
</organism>
<keyword evidence="4" id="KW-0597">Phosphoprotein</keyword>
<keyword evidence="7" id="KW-0902">Two-component regulatory system</keyword>
<name>A0A8J3YZM9_9ACTN</name>